<protein>
    <recommendedName>
        <fullName evidence="5">DUF1175 domain-containing protein</fullName>
    </recommendedName>
</protein>
<dbReference type="EMBL" id="NPDY01000006">
    <property type="protein sequence ID" value="PJZ69923.1"/>
    <property type="molecule type" value="Genomic_DNA"/>
</dbReference>
<evidence type="ECO:0008006" key="5">
    <source>
        <dbReference type="Google" id="ProtNLM"/>
    </source>
</evidence>
<dbReference type="Gene3D" id="3.90.1720.10">
    <property type="entry name" value="endopeptidase domain like (from Nostoc punctiforme)"/>
    <property type="match status" value="1"/>
</dbReference>
<keyword evidence="3" id="KW-1185">Reference proteome</keyword>
<gene>
    <name evidence="1" type="ORF">CH360_08430</name>
    <name evidence="2" type="ORF">CH373_13255</name>
</gene>
<dbReference type="Proteomes" id="UP000231962">
    <property type="component" value="Unassembled WGS sequence"/>
</dbReference>
<name>A0A2M9ZKV7_9LEPT</name>
<dbReference type="Pfam" id="PF06672">
    <property type="entry name" value="DUF1175"/>
    <property type="match status" value="1"/>
</dbReference>
<dbReference type="AlphaFoldDB" id="A0A2M9ZKV7"/>
<evidence type="ECO:0000313" key="2">
    <source>
        <dbReference type="EMBL" id="PJZ72669.1"/>
    </source>
</evidence>
<comment type="caution">
    <text evidence="2">The sequence shown here is derived from an EMBL/GenBank/DDBJ whole genome shotgun (WGS) entry which is preliminary data.</text>
</comment>
<accession>A0A2M9ZKV7</accession>
<dbReference type="InterPro" id="IPR009558">
    <property type="entry name" value="DUF1175"/>
</dbReference>
<reference evidence="3 4" key="1">
    <citation type="submission" date="2017-07" db="EMBL/GenBank/DDBJ databases">
        <title>Leptospira spp. isolated from tropical soils.</title>
        <authorList>
            <person name="Thibeaux R."/>
            <person name="Iraola G."/>
            <person name="Ferres I."/>
            <person name="Bierque E."/>
            <person name="Girault D."/>
            <person name="Soupe-Gilbert M.-E."/>
            <person name="Picardeau M."/>
            <person name="Goarant C."/>
        </authorList>
    </citation>
    <scope>NUCLEOTIDE SEQUENCE [LARGE SCALE GENOMIC DNA]</scope>
    <source>
        <strain evidence="2 4">FH1-B-B1</strain>
        <strain evidence="1 3">FH1-B-C1</strain>
    </source>
</reference>
<sequence>MYKESLFRDSILRLSFVFVLVDFFLGCKPILTTLVEPTNVRLPADGKSVAVIQITNSIFGKAEEFNLQEGGRFPFRIISVENTSKGQRIRIEAGMMPGRFQLQTNFGKSVTLEFFDREIDSDSDGFPDSSELGTESDREAFRNWFVRIALSQYLKENIAWNGKERDCSGLIRFAYREALKEHDQSWQERTGIVLDKNLPDIKSFHYPNIPKLGTNLFKTSDKEFGTFADAKSLEKHNAFPVSRELSAAKKGDILFFQNLQKSEITYHSMIVLEEGQENPNLLYHTGSDRGIQLIQSRELKSSNIFNPSIKNPSFLGVYRFHILE</sequence>
<organism evidence="2 4">
    <name type="scientific">Leptospira perolatii</name>
    <dbReference type="NCBI Taxonomy" id="2023191"/>
    <lineage>
        <taxon>Bacteria</taxon>
        <taxon>Pseudomonadati</taxon>
        <taxon>Spirochaetota</taxon>
        <taxon>Spirochaetia</taxon>
        <taxon>Leptospirales</taxon>
        <taxon>Leptospiraceae</taxon>
        <taxon>Leptospira</taxon>
    </lineage>
</organism>
<evidence type="ECO:0000313" key="4">
    <source>
        <dbReference type="Proteomes" id="UP000231990"/>
    </source>
</evidence>
<dbReference type="OrthoDB" id="320761at2"/>
<evidence type="ECO:0000313" key="1">
    <source>
        <dbReference type="EMBL" id="PJZ69923.1"/>
    </source>
</evidence>
<proteinExistence type="predicted"/>
<dbReference type="EMBL" id="NPDZ01000008">
    <property type="protein sequence ID" value="PJZ72669.1"/>
    <property type="molecule type" value="Genomic_DNA"/>
</dbReference>
<evidence type="ECO:0000313" key="3">
    <source>
        <dbReference type="Proteomes" id="UP000231962"/>
    </source>
</evidence>
<dbReference type="RefSeq" id="WP_100713591.1">
    <property type="nucleotide sequence ID" value="NZ_NPDY01000006.1"/>
</dbReference>
<dbReference type="Proteomes" id="UP000231990">
    <property type="component" value="Unassembled WGS sequence"/>
</dbReference>